<evidence type="ECO:0000313" key="3">
    <source>
        <dbReference type="WBParaSite" id="HCON_00028705-00001"/>
    </source>
</evidence>
<keyword evidence="1" id="KW-0812">Transmembrane</keyword>
<sequence length="282" mass="31142">IDEVEPLSFGDLRSVGDCHPECDGGCTESQSAVACFRCKHFTQTLRNKAGNGFKCVPHCDDTYYLDGMNCKMCSSHCHTCSQAEVCETCPGAQLLVHVANSPENGKCVDKCAFGQVPDYETNLVQARCVLREERCGDGYFLNSIGKCDQCDQACALCSGPGILGCTSCATGYGNRSTGYCRPCCAEGQTAENYRCEDCSPNAKYPDRDHRGLSLIWSFIWVVLIVALFSFVGFIVYCLLRDDRNQIDYTPLPHYNSQTGEVHILDSDSDEDDELYEAKHVEI</sequence>
<proteinExistence type="predicted"/>
<feature type="transmembrane region" description="Helical" evidence="1">
    <location>
        <begin position="214"/>
        <end position="239"/>
    </location>
</feature>
<dbReference type="InterPro" id="IPR009030">
    <property type="entry name" value="Growth_fac_rcpt_cys_sf"/>
</dbReference>
<dbReference type="OMA" id="YCRPCCA"/>
<dbReference type="SUPFAM" id="SSF57184">
    <property type="entry name" value="Growth factor receptor domain"/>
    <property type="match status" value="1"/>
</dbReference>
<dbReference type="CDD" id="cd00064">
    <property type="entry name" value="FU"/>
    <property type="match status" value="1"/>
</dbReference>
<keyword evidence="2" id="KW-1185">Reference proteome</keyword>
<dbReference type="Gene3D" id="2.10.220.10">
    <property type="entry name" value="Hormone Receptor, Insulin-like Growth Factor Receptor 1, Chain A, domain 2"/>
    <property type="match status" value="2"/>
</dbReference>
<evidence type="ECO:0000313" key="2">
    <source>
        <dbReference type="Proteomes" id="UP000025227"/>
    </source>
</evidence>
<dbReference type="PANTHER" id="PTHR45756">
    <property type="entry name" value="PALMITOYLTRANSFERASE"/>
    <property type="match status" value="1"/>
</dbReference>
<accession>A0A7I4XY29</accession>
<name>A0A7I4XY29_HAECO</name>
<keyword evidence="1" id="KW-0472">Membrane</keyword>
<dbReference type="InterPro" id="IPR006212">
    <property type="entry name" value="Furin_repeat"/>
</dbReference>
<dbReference type="OrthoDB" id="300641at2759"/>
<evidence type="ECO:0000256" key="1">
    <source>
        <dbReference type="SAM" id="Phobius"/>
    </source>
</evidence>
<dbReference type="InterPro" id="IPR053215">
    <property type="entry name" value="TKL_Ser/Thr_kinase"/>
</dbReference>
<protein>
    <submittedName>
        <fullName evidence="3">Furin-like protease 2</fullName>
    </submittedName>
</protein>
<dbReference type="AlphaFoldDB" id="A0A7I4XY29"/>
<dbReference type="Proteomes" id="UP000025227">
    <property type="component" value="Unplaced"/>
</dbReference>
<keyword evidence="1" id="KW-1133">Transmembrane helix</keyword>
<organism evidence="2 3">
    <name type="scientific">Haemonchus contortus</name>
    <name type="common">Barber pole worm</name>
    <dbReference type="NCBI Taxonomy" id="6289"/>
    <lineage>
        <taxon>Eukaryota</taxon>
        <taxon>Metazoa</taxon>
        <taxon>Ecdysozoa</taxon>
        <taxon>Nematoda</taxon>
        <taxon>Chromadorea</taxon>
        <taxon>Rhabditida</taxon>
        <taxon>Rhabditina</taxon>
        <taxon>Rhabditomorpha</taxon>
        <taxon>Strongyloidea</taxon>
        <taxon>Trichostrongylidae</taxon>
        <taxon>Haemonchus</taxon>
    </lineage>
</organism>
<dbReference type="SMART" id="SM00261">
    <property type="entry name" value="FU"/>
    <property type="match status" value="3"/>
</dbReference>
<dbReference type="PANTHER" id="PTHR45756:SF1">
    <property type="entry name" value="PROTEIN KINASE DOMAIN CONTAINING PROTEIN"/>
    <property type="match status" value="1"/>
</dbReference>
<dbReference type="WBParaSite" id="HCON_00028705-00001">
    <property type="protein sequence ID" value="HCON_00028705-00001"/>
    <property type="gene ID" value="HCON_00028705"/>
</dbReference>
<reference evidence="3" key="1">
    <citation type="submission" date="2020-12" db="UniProtKB">
        <authorList>
            <consortium name="WormBaseParasite"/>
        </authorList>
    </citation>
    <scope>IDENTIFICATION</scope>
    <source>
        <strain evidence="3">MHco3</strain>
    </source>
</reference>